<dbReference type="AlphaFoldDB" id="A0AAN6Z7X2"/>
<evidence type="ECO:0000256" key="1">
    <source>
        <dbReference type="SAM" id="MobiDB-lite"/>
    </source>
</evidence>
<proteinExistence type="predicted"/>
<sequence>MPFGTYVPRRPMPAPRRVPHACVCYARKRDTVPSSGILLAPEKQHGHLAKITQYSTIGGSHSHRHSTTTVWLCHRSMTCTFGTECLLVRPSQGSRSRAQVQVNVNLRTDRSPQTPKQLPRPPSQSVNSLPFRRFAVARGRASLQFCLSEIRQADRYSHREVTAVNFSSSDAEQLSADGLFCKPNSRIEGHEVVNEALTYPAAVSAVWRINAG</sequence>
<feature type="compositionally biased region" description="Polar residues" evidence="1">
    <location>
        <begin position="104"/>
        <end position="116"/>
    </location>
</feature>
<evidence type="ECO:0000313" key="3">
    <source>
        <dbReference type="Proteomes" id="UP001302602"/>
    </source>
</evidence>
<accession>A0AAN6Z7X2</accession>
<dbReference type="EMBL" id="MU853224">
    <property type="protein sequence ID" value="KAK4127569.1"/>
    <property type="molecule type" value="Genomic_DNA"/>
</dbReference>
<organism evidence="2 3">
    <name type="scientific">Parathielavia appendiculata</name>
    <dbReference type="NCBI Taxonomy" id="2587402"/>
    <lineage>
        <taxon>Eukaryota</taxon>
        <taxon>Fungi</taxon>
        <taxon>Dikarya</taxon>
        <taxon>Ascomycota</taxon>
        <taxon>Pezizomycotina</taxon>
        <taxon>Sordariomycetes</taxon>
        <taxon>Sordariomycetidae</taxon>
        <taxon>Sordariales</taxon>
        <taxon>Chaetomiaceae</taxon>
        <taxon>Parathielavia</taxon>
    </lineage>
</organism>
<gene>
    <name evidence="2" type="ORF">N657DRAFT_217006</name>
</gene>
<reference evidence="2" key="1">
    <citation type="journal article" date="2023" name="Mol. Phylogenet. Evol.">
        <title>Genome-scale phylogeny and comparative genomics of the fungal order Sordariales.</title>
        <authorList>
            <person name="Hensen N."/>
            <person name="Bonometti L."/>
            <person name="Westerberg I."/>
            <person name="Brannstrom I.O."/>
            <person name="Guillou S."/>
            <person name="Cros-Aarteil S."/>
            <person name="Calhoun S."/>
            <person name="Haridas S."/>
            <person name="Kuo A."/>
            <person name="Mondo S."/>
            <person name="Pangilinan J."/>
            <person name="Riley R."/>
            <person name="LaButti K."/>
            <person name="Andreopoulos B."/>
            <person name="Lipzen A."/>
            <person name="Chen C."/>
            <person name="Yan M."/>
            <person name="Daum C."/>
            <person name="Ng V."/>
            <person name="Clum A."/>
            <person name="Steindorff A."/>
            <person name="Ohm R.A."/>
            <person name="Martin F."/>
            <person name="Silar P."/>
            <person name="Natvig D.O."/>
            <person name="Lalanne C."/>
            <person name="Gautier V."/>
            <person name="Ament-Velasquez S.L."/>
            <person name="Kruys A."/>
            <person name="Hutchinson M.I."/>
            <person name="Powell A.J."/>
            <person name="Barry K."/>
            <person name="Miller A.N."/>
            <person name="Grigoriev I.V."/>
            <person name="Debuchy R."/>
            <person name="Gladieux P."/>
            <person name="Hiltunen Thoren M."/>
            <person name="Johannesson H."/>
        </authorList>
    </citation>
    <scope>NUCLEOTIDE SEQUENCE</scope>
    <source>
        <strain evidence="2">CBS 731.68</strain>
    </source>
</reference>
<reference evidence="2" key="2">
    <citation type="submission" date="2023-05" db="EMBL/GenBank/DDBJ databases">
        <authorList>
            <consortium name="Lawrence Berkeley National Laboratory"/>
            <person name="Steindorff A."/>
            <person name="Hensen N."/>
            <person name="Bonometti L."/>
            <person name="Westerberg I."/>
            <person name="Brannstrom I.O."/>
            <person name="Guillou S."/>
            <person name="Cros-Aarteil S."/>
            <person name="Calhoun S."/>
            <person name="Haridas S."/>
            <person name="Kuo A."/>
            <person name="Mondo S."/>
            <person name="Pangilinan J."/>
            <person name="Riley R."/>
            <person name="Labutti K."/>
            <person name="Andreopoulos B."/>
            <person name="Lipzen A."/>
            <person name="Chen C."/>
            <person name="Yanf M."/>
            <person name="Daum C."/>
            <person name="Ng V."/>
            <person name="Clum A."/>
            <person name="Ohm R."/>
            <person name="Martin F."/>
            <person name="Silar P."/>
            <person name="Natvig D."/>
            <person name="Lalanne C."/>
            <person name="Gautier V."/>
            <person name="Ament-Velasquez S.L."/>
            <person name="Kruys A."/>
            <person name="Hutchinson M.I."/>
            <person name="Powell A.J."/>
            <person name="Barry K."/>
            <person name="Miller A.N."/>
            <person name="Grigoriev I.V."/>
            <person name="Debuchy R."/>
            <person name="Gladieux P."/>
            <person name="Thoren M.H."/>
            <person name="Johannesson H."/>
        </authorList>
    </citation>
    <scope>NUCLEOTIDE SEQUENCE</scope>
    <source>
        <strain evidence="2">CBS 731.68</strain>
    </source>
</reference>
<feature type="region of interest" description="Disordered" evidence="1">
    <location>
        <begin position="104"/>
        <end position="126"/>
    </location>
</feature>
<name>A0AAN6Z7X2_9PEZI</name>
<protein>
    <submittedName>
        <fullName evidence="2">Uncharacterized protein</fullName>
    </submittedName>
</protein>
<comment type="caution">
    <text evidence="2">The sequence shown here is derived from an EMBL/GenBank/DDBJ whole genome shotgun (WGS) entry which is preliminary data.</text>
</comment>
<dbReference type="GeneID" id="87823033"/>
<dbReference type="RefSeq" id="XP_062651340.1">
    <property type="nucleotide sequence ID" value="XM_062786267.1"/>
</dbReference>
<evidence type="ECO:0000313" key="2">
    <source>
        <dbReference type="EMBL" id="KAK4127569.1"/>
    </source>
</evidence>
<dbReference type="Proteomes" id="UP001302602">
    <property type="component" value="Unassembled WGS sequence"/>
</dbReference>
<keyword evidence="3" id="KW-1185">Reference proteome</keyword>